<dbReference type="PANTHER" id="PTHR33711">
    <property type="entry name" value="DIOXYGENASE, PUTATIVE (AFU_ORTHOLOGUE AFUA_2G02910)-RELATED"/>
    <property type="match status" value="1"/>
</dbReference>
<evidence type="ECO:0000256" key="1">
    <source>
        <dbReference type="ARBA" id="ARBA00007825"/>
    </source>
</evidence>
<accession>A0ABQ2E2J0</accession>
<dbReference type="Proteomes" id="UP000660265">
    <property type="component" value="Unassembled WGS sequence"/>
</dbReference>
<protein>
    <submittedName>
        <fullName evidence="5">Protocatechuate 3,4-dioxygenase subunit alpha</fullName>
    </submittedName>
</protein>
<proteinExistence type="inferred from homology"/>
<evidence type="ECO:0000256" key="2">
    <source>
        <dbReference type="ARBA" id="ARBA00022964"/>
    </source>
</evidence>
<dbReference type="InterPro" id="IPR012786">
    <property type="entry name" value="Protocat_dOase_a"/>
</dbReference>
<keyword evidence="2" id="KW-0223">Dioxygenase</keyword>
<dbReference type="InterPro" id="IPR015889">
    <property type="entry name" value="Intradiol_dOase_core"/>
</dbReference>
<name>A0ABQ2E2J0_9ACTN</name>
<comment type="caution">
    <text evidence="5">The sequence shown here is derived from an EMBL/GenBank/DDBJ whole genome shotgun (WGS) entry which is preliminary data.</text>
</comment>
<dbReference type="PANTHER" id="PTHR33711:SF9">
    <property type="entry name" value="PROTOCATECHUATE 3,4-DIOXYGENASE ALPHA CHAIN"/>
    <property type="match status" value="1"/>
</dbReference>
<evidence type="ECO:0000259" key="4">
    <source>
        <dbReference type="Pfam" id="PF00775"/>
    </source>
</evidence>
<dbReference type="EMBL" id="BMMV01000002">
    <property type="protein sequence ID" value="GGJ79745.1"/>
    <property type="molecule type" value="Genomic_DNA"/>
</dbReference>
<gene>
    <name evidence="5" type="ORF">GCM10011583_09190</name>
</gene>
<dbReference type="InterPro" id="IPR050770">
    <property type="entry name" value="Intradiol_RC_Dioxygenase"/>
</dbReference>
<dbReference type="RefSeq" id="WP_189105946.1">
    <property type="nucleotide sequence ID" value="NZ_BMMV01000002.1"/>
</dbReference>
<comment type="similarity">
    <text evidence="1">Belongs to the intradiol ring-cleavage dioxygenase family.</text>
</comment>
<evidence type="ECO:0000313" key="5">
    <source>
        <dbReference type="EMBL" id="GGJ79745.1"/>
    </source>
</evidence>
<dbReference type="NCBIfam" id="TIGR02423">
    <property type="entry name" value="protocat_alph"/>
    <property type="match status" value="1"/>
</dbReference>
<dbReference type="Pfam" id="PF00775">
    <property type="entry name" value="Dioxygenase_C"/>
    <property type="match status" value="1"/>
</dbReference>
<keyword evidence="3" id="KW-0560">Oxidoreductase</keyword>
<evidence type="ECO:0000256" key="3">
    <source>
        <dbReference type="ARBA" id="ARBA00023002"/>
    </source>
</evidence>
<evidence type="ECO:0000313" key="6">
    <source>
        <dbReference type="Proteomes" id="UP000660265"/>
    </source>
</evidence>
<organism evidence="5 6">
    <name type="scientific">Streptomyces camponoticapitis</name>
    <dbReference type="NCBI Taxonomy" id="1616125"/>
    <lineage>
        <taxon>Bacteria</taxon>
        <taxon>Bacillati</taxon>
        <taxon>Actinomycetota</taxon>
        <taxon>Actinomycetes</taxon>
        <taxon>Kitasatosporales</taxon>
        <taxon>Streptomycetaceae</taxon>
        <taxon>Streptomyces</taxon>
    </lineage>
</organism>
<sequence length="205" mass="22114">MTPRPHTPSQTVGPFFGYALPFPGGGDIAPAGHADTITLHGHVHDGAGQPVPDAIIEIWQADPRGSLSGAPGSMRRDPVTGRGIGRDGVEFTGFGRVPTDADGHWAARTLAPGPHHDGAVPYLSLAVFARGLLHHLFTRVYLPEHADALARDPSLATLTPERRATLLARRERDALYRFDIRLQGEDETVFLDFPYAPRPLGDVRG</sequence>
<keyword evidence="6" id="KW-1185">Reference proteome</keyword>
<dbReference type="SUPFAM" id="SSF49482">
    <property type="entry name" value="Aromatic compound dioxygenase"/>
    <property type="match status" value="1"/>
</dbReference>
<dbReference type="Gene3D" id="2.60.130.10">
    <property type="entry name" value="Aromatic compound dioxygenase"/>
    <property type="match status" value="1"/>
</dbReference>
<dbReference type="InterPro" id="IPR000627">
    <property type="entry name" value="Intradiol_dOase_C"/>
</dbReference>
<feature type="domain" description="Intradiol ring-cleavage dioxygenases" evidence="4">
    <location>
        <begin position="35"/>
        <end position="116"/>
    </location>
</feature>
<reference evidence="6" key="1">
    <citation type="journal article" date="2019" name="Int. J. Syst. Evol. Microbiol.">
        <title>The Global Catalogue of Microorganisms (GCM) 10K type strain sequencing project: providing services to taxonomists for standard genome sequencing and annotation.</title>
        <authorList>
            <consortium name="The Broad Institute Genomics Platform"/>
            <consortium name="The Broad Institute Genome Sequencing Center for Infectious Disease"/>
            <person name="Wu L."/>
            <person name="Ma J."/>
        </authorList>
    </citation>
    <scope>NUCLEOTIDE SEQUENCE [LARGE SCALE GENOMIC DNA]</scope>
    <source>
        <strain evidence="6">CGMCC 4.7275</strain>
    </source>
</reference>